<organism evidence="2 3">
    <name type="scientific">Azotobacter bryophylli</name>
    <dbReference type="NCBI Taxonomy" id="1986537"/>
    <lineage>
        <taxon>Bacteria</taxon>
        <taxon>Pseudomonadati</taxon>
        <taxon>Pseudomonadota</taxon>
        <taxon>Gammaproteobacteria</taxon>
        <taxon>Pseudomonadales</taxon>
        <taxon>Pseudomonadaceae</taxon>
        <taxon>Azotobacter</taxon>
    </lineage>
</organism>
<feature type="region of interest" description="Disordered" evidence="1">
    <location>
        <begin position="135"/>
        <end position="181"/>
    </location>
</feature>
<reference evidence="3" key="1">
    <citation type="journal article" date="2019" name="Int. J. Syst. Evol. Microbiol.">
        <title>The Global Catalogue of Microorganisms (GCM) 10K type strain sequencing project: providing services to taxonomists for standard genome sequencing and annotation.</title>
        <authorList>
            <consortium name="The Broad Institute Genomics Platform"/>
            <consortium name="The Broad Institute Genome Sequencing Center for Infectious Disease"/>
            <person name="Wu L."/>
            <person name="Ma J."/>
        </authorList>
    </citation>
    <scope>NUCLEOTIDE SEQUENCE [LARGE SCALE GENOMIC DNA]</scope>
    <source>
        <strain evidence="3">KCTC 62195</strain>
    </source>
</reference>
<protein>
    <submittedName>
        <fullName evidence="2">Uncharacterized protein</fullName>
    </submittedName>
</protein>
<dbReference type="RefSeq" id="WP_377816373.1">
    <property type="nucleotide sequence ID" value="NZ_JBHRSJ010000035.1"/>
</dbReference>
<sequence length="181" mass="18779">MSRYQIVFSGQTAAGAVRAQVQADLARLFRADAARIATLFSGRRIAIKGNLDAAEAEKYRTALARVGALVEVLPEGAPEAAVSAPAAADAGRSADSAPVARGRLQVQPRDEYMAAFAAVDAPDFGVAPLGVDLQEARPESPAPELDLDRFSLAPVGSDMGQAPAKPAGPPPDISHLSLQRP</sequence>
<evidence type="ECO:0000313" key="3">
    <source>
        <dbReference type="Proteomes" id="UP001595457"/>
    </source>
</evidence>
<name>A0ABV7B0J4_9GAMM</name>
<evidence type="ECO:0000256" key="1">
    <source>
        <dbReference type="SAM" id="MobiDB-lite"/>
    </source>
</evidence>
<comment type="caution">
    <text evidence="2">The sequence shown here is derived from an EMBL/GenBank/DDBJ whole genome shotgun (WGS) entry which is preliminary data.</text>
</comment>
<dbReference type="EMBL" id="JBHRSJ010000035">
    <property type="protein sequence ID" value="MFC2974277.1"/>
    <property type="molecule type" value="Genomic_DNA"/>
</dbReference>
<proteinExistence type="predicted"/>
<evidence type="ECO:0000313" key="2">
    <source>
        <dbReference type="EMBL" id="MFC2974277.1"/>
    </source>
</evidence>
<dbReference type="Proteomes" id="UP001595457">
    <property type="component" value="Unassembled WGS sequence"/>
</dbReference>
<keyword evidence="3" id="KW-1185">Reference proteome</keyword>
<gene>
    <name evidence="2" type="ORF">ACFOJE_18965</name>
</gene>
<accession>A0ABV7B0J4</accession>